<organism evidence="2 3">
    <name type="scientific">Kingdonia uniflora</name>
    <dbReference type="NCBI Taxonomy" id="39325"/>
    <lineage>
        <taxon>Eukaryota</taxon>
        <taxon>Viridiplantae</taxon>
        <taxon>Streptophyta</taxon>
        <taxon>Embryophyta</taxon>
        <taxon>Tracheophyta</taxon>
        <taxon>Spermatophyta</taxon>
        <taxon>Magnoliopsida</taxon>
        <taxon>Ranunculales</taxon>
        <taxon>Circaeasteraceae</taxon>
        <taxon>Kingdonia</taxon>
    </lineage>
</organism>
<feature type="domain" description="KIB1-4 beta-propeller" evidence="1">
    <location>
        <begin position="90"/>
        <end position="361"/>
    </location>
</feature>
<name>A0A7J7MBQ6_9MAGN</name>
<evidence type="ECO:0000313" key="3">
    <source>
        <dbReference type="Proteomes" id="UP000541444"/>
    </source>
</evidence>
<reference evidence="2 3" key="1">
    <citation type="journal article" date="2020" name="IScience">
        <title>Genome Sequencing of the Endangered Kingdonia uniflora (Circaeasteraceae, Ranunculales) Reveals Potential Mechanisms of Evolutionary Specialization.</title>
        <authorList>
            <person name="Sun Y."/>
            <person name="Deng T."/>
            <person name="Zhang A."/>
            <person name="Moore M.J."/>
            <person name="Landis J.B."/>
            <person name="Lin N."/>
            <person name="Zhang H."/>
            <person name="Zhang X."/>
            <person name="Huang J."/>
            <person name="Zhang X."/>
            <person name="Sun H."/>
            <person name="Wang H."/>
        </authorList>
    </citation>
    <scope>NUCLEOTIDE SEQUENCE [LARGE SCALE GENOMIC DNA]</scope>
    <source>
        <strain evidence="2">TB1705</strain>
        <tissue evidence="2">Leaf</tissue>
    </source>
</reference>
<dbReference type="InterPro" id="IPR005174">
    <property type="entry name" value="KIB1-4_b-propeller"/>
</dbReference>
<protein>
    <recommendedName>
        <fullName evidence="1">KIB1-4 beta-propeller domain-containing protein</fullName>
    </recommendedName>
</protein>
<evidence type="ECO:0000259" key="1">
    <source>
        <dbReference type="Pfam" id="PF03478"/>
    </source>
</evidence>
<accession>A0A7J7MBQ6</accession>
<sequence>MAVDWSQAPEDILELVCRRLTLLPDNLCFSSVCSSWRSIAVANRSHLPYQQLPGLMIRRNNMTHRSFLSLKEGQGSGDHEKEQKRLVLQVAHDYYCCGSTQGWLVLTDDNLDMHLFNPFSGAKIDLPSVNTIPMPIRDFPKDKYDVTKVFLSSSPTTSPSEILVLMICDGQRMLAYCIVGDKAWTTIDTPKRYYFVEFFKDAMYYKGQFYILTATGEIRICDIDSTTCKLIDFAPSILMMKENGLGGYLVNLDEELYVVVRTQWYKEDYDTYVTDDGDIVDADGITPLVKFSAFKLAEPENKWWEVSSIGDNALFVGYNSSLPISVSSDLLGCKRNCIYFTNDMLPVEDYEPLGCAVGVFNLEDQSFELLYANEFLDSEPVRPPLMWVTPIPW</sequence>
<dbReference type="PANTHER" id="PTHR44259:SF114">
    <property type="entry name" value="OS06G0707300 PROTEIN"/>
    <property type="match status" value="1"/>
</dbReference>
<dbReference type="EMBL" id="JACGCM010001644">
    <property type="protein sequence ID" value="KAF6152220.1"/>
    <property type="molecule type" value="Genomic_DNA"/>
</dbReference>
<keyword evidence="3" id="KW-1185">Reference proteome</keyword>
<dbReference type="Gene3D" id="1.20.1280.50">
    <property type="match status" value="1"/>
</dbReference>
<comment type="caution">
    <text evidence="2">The sequence shown here is derived from an EMBL/GenBank/DDBJ whole genome shotgun (WGS) entry which is preliminary data.</text>
</comment>
<gene>
    <name evidence="2" type="ORF">GIB67_005874</name>
</gene>
<dbReference type="AlphaFoldDB" id="A0A7J7MBQ6"/>
<proteinExistence type="predicted"/>
<dbReference type="PANTHER" id="PTHR44259">
    <property type="entry name" value="OS07G0183000 PROTEIN-RELATED"/>
    <property type="match status" value="1"/>
</dbReference>
<evidence type="ECO:0000313" key="2">
    <source>
        <dbReference type="EMBL" id="KAF6152220.1"/>
    </source>
</evidence>
<dbReference type="CDD" id="cd09917">
    <property type="entry name" value="F-box_SF"/>
    <property type="match status" value="1"/>
</dbReference>
<dbReference type="OrthoDB" id="1410277at2759"/>
<dbReference type="Proteomes" id="UP000541444">
    <property type="component" value="Unassembled WGS sequence"/>
</dbReference>
<dbReference type="InterPro" id="IPR050942">
    <property type="entry name" value="F-box_BR-signaling"/>
</dbReference>
<dbReference type="Pfam" id="PF03478">
    <property type="entry name" value="Beta-prop_KIB1-4"/>
    <property type="match status" value="1"/>
</dbReference>